<evidence type="ECO:0000313" key="2">
    <source>
        <dbReference type="EMBL" id="KAF7845522.1"/>
    </source>
</evidence>
<protein>
    <submittedName>
        <fullName evidence="2">Uncharacterized protein</fullName>
    </submittedName>
</protein>
<organism evidence="2 3">
    <name type="scientific">Senna tora</name>
    <dbReference type="NCBI Taxonomy" id="362788"/>
    <lineage>
        <taxon>Eukaryota</taxon>
        <taxon>Viridiplantae</taxon>
        <taxon>Streptophyta</taxon>
        <taxon>Embryophyta</taxon>
        <taxon>Tracheophyta</taxon>
        <taxon>Spermatophyta</taxon>
        <taxon>Magnoliopsida</taxon>
        <taxon>eudicotyledons</taxon>
        <taxon>Gunneridae</taxon>
        <taxon>Pentapetalae</taxon>
        <taxon>rosids</taxon>
        <taxon>fabids</taxon>
        <taxon>Fabales</taxon>
        <taxon>Fabaceae</taxon>
        <taxon>Caesalpinioideae</taxon>
        <taxon>Cassia clade</taxon>
        <taxon>Senna</taxon>
    </lineage>
</organism>
<comment type="caution">
    <text evidence="2">The sequence shown here is derived from an EMBL/GenBank/DDBJ whole genome shotgun (WGS) entry which is preliminary data.</text>
</comment>
<dbReference type="AlphaFoldDB" id="A0A835CNG5"/>
<reference evidence="2" key="1">
    <citation type="submission" date="2020-09" db="EMBL/GenBank/DDBJ databases">
        <title>Genome-Enabled Discovery of Anthraquinone Biosynthesis in Senna tora.</title>
        <authorList>
            <person name="Kang S.-H."/>
            <person name="Pandey R.P."/>
            <person name="Lee C.-M."/>
            <person name="Sim J.-S."/>
            <person name="Jeong J.-T."/>
            <person name="Choi B.-S."/>
            <person name="Jung M."/>
            <person name="Ginzburg D."/>
            <person name="Zhao K."/>
            <person name="Won S.Y."/>
            <person name="Oh T.-J."/>
            <person name="Yu Y."/>
            <person name="Kim N.-H."/>
            <person name="Lee O.R."/>
            <person name="Lee T.-H."/>
            <person name="Bashyal P."/>
            <person name="Kim T.-S."/>
            <person name="Lee W.-H."/>
            <person name="Kawkins C."/>
            <person name="Kim C.-K."/>
            <person name="Kim J.S."/>
            <person name="Ahn B.O."/>
            <person name="Rhee S.Y."/>
            <person name="Sohng J.K."/>
        </authorList>
    </citation>
    <scope>NUCLEOTIDE SEQUENCE</scope>
    <source>
        <tissue evidence="2">Leaf</tissue>
    </source>
</reference>
<gene>
    <name evidence="2" type="ORF">G2W53_002427</name>
</gene>
<feature type="region of interest" description="Disordered" evidence="1">
    <location>
        <begin position="1"/>
        <end position="20"/>
    </location>
</feature>
<keyword evidence="3" id="KW-1185">Reference proteome</keyword>
<evidence type="ECO:0000313" key="3">
    <source>
        <dbReference type="Proteomes" id="UP000634136"/>
    </source>
</evidence>
<name>A0A835CNG5_9FABA</name>
<evidence type="ECO:0000256" key="1">
    <source>
        <dbReference type="SAM" id="MobiDB-lite"/>
    </source>
</evidence>
<dbReference type="Proteomes" id="UP000634136">
    <property type="component" value="Unassembled WGS sequence"/>
</dbReference>
<proteinExistence type="predicted"/>
<accession>A0A835CNG5</accession>
<dbReference type="EMBL" id="JAAIUW010000001">
    <property type="protein sequence ID" value="KAF7845522.1"/>
    <property type="molecule type" value="Genomic_DNA"/>
</dbReference>
<sequence>MGRDDADRGGRWQDREEESK</sequence>